<evidence type="ECO:0000313" key="3">
    <source>
        <dbReference type="Proteomes" id="UP000076532"/>
    </source>
</evidence>
<feature type="compositionally biased region" description="Basic residues" evidence="1">
    <location>
        <begin position="366"/>
        <end position="381"/>
    </location>
</feature>
<reference evidence="2 3" key="1">
    <citation type="journal article" date="2016" name="Mol. Biol. Evol.">
        <title>Comparative Genomics of Early-Diverging Mushroom-Forming Fungi Provides Insights into the Origins of Lignocellulose Decay Capabilities.</title>
        <authorList>
            <person name="Nagy L.G."/>
            <person name="Riley R."/>
            <person name="Tritt A."/>
            <person name="Adam C."/>
            <person name="Daum C."/>
            <person name="Floudas D."/>
            <person name="Sun H."/>
            <person name="Yadav J.S."/>
            <person name="Pangilinan J."/>
            <person name="Larsson K.H."/>
            <person name="Matsuura K."/>
            <person name="Barry K."/>
            <person name="Labutti K."/>
            <person name="Kuo R."/>
            <person name="Ohm R.A."/>
            <person name="Bhattacharya S.S."/>
            <person name="Shirouzu T."/>
            <person name="Yoshinaga Y."/>
            <person name="Martin F.M."/>
            <person name="Grigoriev I.V."/>
            <person name="Hibbett D.S."/>
        </authorList>
    </citation>
    <scope>NUCLEOTIDE SEQUENCE [LARGE SCALE GENOMIC DNA]</scope>
    <source>
        <strain evidence="2 3">CBS 109695</strain>
    </source>
</reference>
<gene>
    <name evidence="2" type="ORF">FIBSPDRAFT_966971</name>
</gene>
<feature type="compositionally biased region" description="Basic and acidic residues" evidence="1">
    <location>
        <begin position="341"/>
        <end position="352"/>
    </location>
</feature>
<feature type="compositionally biased region" description="Basic and acidic residues" evidence="1">
    <location>
        <begin position="297"/>
        <end position="307"/>
    </location>
</feature>
<feature type="compositionally biased region" description="Basic residues" evidence="1">
    <location>
        <begin position="484"/>
        <end position="493"/>
    </location>
</feature>
<name>A0A167W7S4_9AGAM</name>
<feature type="region of interest" description="Disordered" evidence="1">
    <location>
        <begin position="238"/>
        <end position="381"/>
    </location>
</feature>
<dbReference type="Proteomes" id="UP000076532">
    <property type="component" value="Unassembled WGS sequence"/>
</dbReference>
<keyword evidence="3" id="KW-1185">Reference proteome</keyword>
<feature type="region of interest" description="Disordered" evidence="1">
    <location>
        <begin position="133"/>
        <end position="224"/>
    </location>
</feature>
<sequence>MIALAEKICAFMKSSKKVAAIYEDPGRPRLAIGNIHATLNVNAKVNNSLSTITTPHARAASNITKARPADVRNARFQPSADALQPQQPEPPTPTLVSHCLRQPGDWIGWGESKQLLAQWYCTSSRSAAHQNDTFCDVPSNTPSAQPGPHLAARGGGHGRDHLLPAPARAAHSGPYTRTTSPTPSPRSRPASILTPRVRMPGSVGAPRIHARAQDPRLRPKPARAPRFTPALGIYAHAQDSHSRPGFAPGPSILAPSTLARTQRSRSRPAPTPRSTLAPRSAPGARARTRRPRPGPRSRSDPRSDRAQRPRPRPGPCLRPAPHPATARPSSTVMAPHAQIHPRPDDTRARPALEHALQTRAPPLALAHRRRPHGPHARTRTRHIPRQHRSRVGRVHTQRVPPCPAIGQHPAGPAADASGVWLVRGPWAGEVPGNAGTPSKYLVNVSSPHSCPAITAVITLRHRSHARTWPSQTSSYPVIAAVLAPRHHRRRSRARIPSSQPLAPRRRSRARAPSSSPRSYSDVAAVLILRHRRRARTPPLQTRSHPAIAAVLVPRHRSRARIPSSQPRSHPVIANALAPVITAACIPSSQPFSYSVIVAALVLRRRCRARSPTSPPRSHSDIADALAPFPTSHARALPSQQHSHPTIAARRTTTTPAPSIHSCTRTSASLKSADRVRWCPG</sequence>
<protein>
    <submittedName>
        <fullName evidence="2">Uncharacterized protein</fullName>
    </submittedName>
</protein>
<feature type="compositionally biased region" description="Low complexity" evidence="1">
    <location>
        <begin position="272"/>
        <end position="285"/>
    </location>
</feature>
<dbReference type="EMBL" id="KV417818">
    <property type="protein sequence ID" value="KZP05791.1"/>
    <property type="molecule type" value="Genomic_DNA"/>
</dbReference>
<feature type="compositionally biased region" description="Low complexity" evidence="1">
    <location>
        <begin position="176"/>
        <end position="189"/>
    </location>
</feature>
<dbReference type="AlphaFoldDB" id="A0A167W7S4"/>
<feature type="compositionally biased region" description="Polar residues" evidence="1">
    <location>
        <begin position="133"/>
        <end position="144"/>
    </location>
</feature>
<evidence type="ECO:0000256" key="1">
    <source>
        <dbReference type="SAM" id="MobiDB-lite"/>
    </source>
</evidence>
<feature type="compositionally biased region" description="Basic residues" evidence="1">
    <location>
        <begin position="286"/>
        <end position="295"/>
    </location>
</feature>
<accession>A0A167W7S4</accession>
<feature type="compositionally biased region" description="Pro residues" evidence="1">
    <location>
        <begin position="312"/>
        <end position="322"/>
    </location>
</feature>
<feature type="region of interest" description="Disordered" evidence="1">
    <location>
        <begin position="483"/>
        <end position="517"/>
    </location>
</feature>
<organism evidence="2 3">
    <name type="scientific">Athelia psychrophila</name>
    <dbReference type="NCBI Taxonomy" id="1759441"/>
    <lineage>
        <taxon>Eukaryota</taxon>
        <taxon>Fungi</taxon>
        <taxon>Dikarya</taxon>
        <taxon>Basidiomycota</taxon>
        <taxon>Agaricomycotina</taxon>
        <taxon>Agaricomycetes</taxon>
        <taxon>Agaricomycetidae</taxon>
        <taxon>Atheliales</taxon>
        <taxon>Atheliaceae</taxon>
        <taxon>Athelia</taxon>
    </lineage>
</organism>
<proteinExistence type="predicted"/>
<evidence type="ECO:0000313" key="2">
    <source>
        <dbReference type="EMBL" id="KZP05791.1"/>
    </source>
</evidence>